<keyword evidence="13" id="KW-1185">Reference proteome</keyword>
<reference evidence="12 13" key="2">
    <citation type="journal article" date="2011" name="Mol. Biol. Evol.">
        <title>Unity in variety--the pan-genome of the Chlamydiae.</title>
        <authorList>
            <person name="Collingro A."/>
            <person name="Tischler P."/>
            <person name="Weinmaier T."/>
            <person name="Penz T."/>
            <person name="Heinz E."/>
            <person name="Brunham R.C."/>
            <person name="Read T.D."/>
            <person name="Bavoil P.M."/>
            <person name="Sachse K."/>
            <person name="Kahane S."/>
            <person name="Friedman M.G."/>
            <person name="Rattei T."/>
            <person name="Myers G.S."/>
            <person name="Horn M."/>
        </authorList>
    </citation>
    <scope>NUCLEOTIDE SEQUENCE [LARGE SCALE GENOMIC DNA]</scope>
    <source>
        <strain evidence="13">ATCC VR-1471 / Z</strain>
    </source>
</reference>
<evidence type="ECO:0000256" key="4">
    <source>
        <dbReference type="ARBA" id="ARBA00007637"/>
    </source>
</evidence>
<gene>
    <name evidence="12" type="primary">exoB</name>
    <name evidence="12" type="ordered locus">SNE_A09370</name>
</gene>
<dbReference type="Gene3D" id="3.90.25.10">
    <property type="entry name" value="UDP-galactose 4-epimerase, domain 1"/>
    <property type="match status" value="1"/>
</dbReference>
<dbReference type="STRING" id="331113.SNE_A09370"/>
<evidence type="ECO:0000256" key="3">
    <source>
        <dbReference type="ARBA" id="ARBA00004947"/>
    </source>
</evidence>
<evidence type="ECO:0000313" key="13">
    <source>
        <dbReference type="Proteomes" id="UP000000496"/>
    </source>
</evidence>
<dbReference type="Proteomes" id="UP000000496">
    <property type="component" value="Chromosome gsn.131"/>
</dbReference>
<dbReference type="UniPathway" id="UPA00214"/>
<dbReference type="EC" id="5.1.3.2" evidence="5 10"/>
<comment type="similarity">
    <text evidence="4 10">Belongs to the NAD(P)-dependent epimerase/dehydratase family.</text>
</comment>
<keyword evidence="8 10" id="KW-0413">Isomerase</keyword>
<organism evidence="12 13">
    <name type="scientific">Simkania negevensis (strain ATCC VR-1471 / DSM 27360 / Z)</name>
    <dbReference type="NCBI Taxonomy" id="331113"/>
    <lineage>
        <taxon>Bacteria</taxon>
        <taxon>Pseudomonadati</taxon>
        <taxon>Chlamydiota</taxon>
        <taxon>Chlamydiia</taxon>
        <taxon>Parachlamydiales</taxon>
        <taxon>Simkaniaceae</taxon>
        <taxon>Simkania</taxon>
    </lineage>
</organism>
<comment type="catalytic activity">
    <reaction evidence="1 10">
        <text>UDP-alpha-D-glucose = UDP-alpha-D-galactose</text>
        <dbReference type="Rhea" id="RHEA:22168"/>
        <dbReference type="ChEBI" id="CHEBI:58885"/>
        <dbReference type="ChEBI" id="CHEBI:66914"/>
        <dbReference type="EC" id="5.1.3.2"/>
    </reaction>
</comment>
<sequence length="319" mass="35721">MKPIFVTGGAGFVGSHVCKALAREGFLPIVYDDLSTGFTWAVKWGPLFKGSLEDKERLRQVLQETNPIGVMHFAARTDARKCQQTPFTYFQTNVGGTANLLEMVQNFEIPYLIFSSTCAVYGTPEKTPIEENYPKNPINVYGETKLIGEKLVQLLPRTQTAILRYFNAAGADPEGELGESHFPATHLIPILIDTALKKRDSFTFFGKDHPTYDGTPIRDYIHVSDLAEAHVKALKYLMDHRENLILNLGTGQGFSVEEIVTAFQETLKYQLPLKVAPKDPADPPCLLAKSKSAQEVLNWQPKLSSLKTLLETTWSWQTR</sequence>
<evidence type="ECO:0000256" key="6">
    <source>
        <dbReference type="ARBA" id="ARBA00018569"/>
    </source>
</evidence>
<dbReference type="Pfam" id="PF01370">
    <property type="entry name" value="Epimerase"/>
    <property type="match status" value="1"/>
</dbReference>
<evidence type="ECO:0000256" key="5">
    <source>
        <dbReference type="ARBA" id="ARBA00013189"/>
    </source>
</evidence>
<dbReference type="GO" id="GO:0003978">
    <property type="term" value="F:UDP-glucose 4-epimerase activity"/>
    <property type="evidence" value="ECO:0007669"/>
    <property type="project" value="UniProtKB-UniRule"/>
</dbReference>
<evidence type="ECO:0000313" key="12">
    <source>
        <dbReference type="EMBL" id="CCB88814.1"/>
    </source>
</evidence>
<evidence type="ECO:0000256" key="1">
    <source>
        <dbReference type="ARBA" id="ARBA00000083"/>
    </source>
</evidence>
<dbReference type="PANTHER" id="PTHR43725">
    <property type="entry name" value="UDP-GLUCOSE 4-EPIMERASE"/>
    <property type="match status" value="1"/>
</dbReference>
<dbReference type="GO" id="GO:0033499">
    <property type="term" value="P:galactose catabolic process via UDP-galactose, Leloir pathway"/>
    <property type="evidence" value="ECO:0007669"/>
    <property type="project" value="TreeGrafter"/>
</dbReference>
<dbReference type="SUPFAM" id="SSF51735">
    <property type="entry name" value="NAD(P)-binding Rossmann-fold domains"/>
    <property type="match status" value="1"/>
</dbReference>
<evidence type="ECO:0000256" key="7">
    <source>
        <dbReference type="ARBA" id="ARBA00023027"/>
    </source>
</evidence>
<keyword evidence="9 10" id="KW-0119">Carbohydrate metabolism</keyword>
<evidence type="ECO:0000256" key="2">
    <source>
        <dbReference type="ARBA" id="ARBA00001911"/>
    </source>
</evidence>
<evidence type="ECO:0000256" key="9">
    <source>
        <dbReference type="ARBA" id="ARBA00023277"/>
    </source>
</evidence>
<dbReference type="InterPro" id="IPR005886">
    <property type="entry name" value="UDP_G4E"/>
</dbReference>
<feature type="domain" description="NAD-dependent epimerase/dehydratase" evidence="11">
    <location>
        <begin position="4"/>
        <end position="249"/>
    </location>
</feature>
<dbReference type="NCBIfam" id="TIGR01179">
    <property type="entry name" value="galE"/>
    <property type="match status" value="1"/>
</dbReference>
<dbReference type="RefSeq" id="WP_013943281.1">
    <property type="nucleotide sequence ID" value="NC_015713.1"/>
</dbReference>
<accession>F8L7S0</accession>
<dbReference type="AlphaFoldDB" id="F8L7S0"/>
<keyword evidence="7 10" id="KW-0520">NAD</keyword>
<dbReference type="eggNOG" id="COG1087">
    <property type="taxonomic scope" value="Bacteria"/>
</dbReference>
<comment type="cofactor">
    <cofactor evidence="2 10">
        <name>NAD(+)</name>
        <dbReference type="ChEBI" id="CHEBI:57540"/>
    </cofactor>
</comment>
<dbReference type="PANTHER" id="PTHR43725:SF53">
    <property type="entry name" value="UDP-ARABINOSE 4-EPIMERASE 1"/>
    <property type="match status" value="1"/>
</dbReference>
<dbReference type="HOGENOM" id="CLU_007383_1_10_0"/>
<name>F8L7S0_SIMNZ</name>
<dbReference type="CDD" id="cd05247">
    <property type="entry name" value="UDP_G4E_1_SDR_e"/>
    <property type="match status" value="1"/>
</dbReference>
<evidence type="ECO:0000259" key="11">
    <source>
        <dbReference type="Pfam" id="PF01370"/>
    </source>
</evidence>
<comment type="pathway">
    <text evidence="3 10">Carbohydrate metabolism; galactose metabolism.</text>
</comment>
<dbReference type="InterPro" id="IPR036291">
    <property type="entry name" value="NAD(P)-bd_dom_sf"/>
</dbReference>
<dbReference type="OrthoDB" id="9801785at2"/>
<reference key="1">
    <citation type="journal article" date="2011" name="Mol. Biol. Evol.">
        <title>Unity in variety -- the pan-genome of the Chlamydiae.</title>
        <authorList>
            <person name="Collingro A."/>
            <person name="Tischler P."/>
            <person name="Weinmaier T."/>
            <person name="Penz T."/>
            <person name="Heinz E."/>
            <person name="Brunham R.C."/>
            <person name="Read T.D."/>
            <person name="Bavoil P.M."/>
            <person name="Sachse K."/>
            <person name="Kahane S."/>
            <person name="Friedman M.G."/>
            <person name="Rattei T."/>
            <person name="Myers G.S.A."/>
            <person name="Horn M."/>
        </authorList>
    </citation>
    <scope>NUCLEOTIDE SEQUENCE</scope>
    <source>
        <strain>Z</strain>
    </source>
</reference>
<dbReference type="InterPro" id="IPR001509">
    <property type="entry name" value="Epimerase_deHydtase"/>
</dbReference>
<evidence type="ECO:0000256" key="10">
    <source>
        <dbReference type="RuleBase" id="RU366046"/>
    </source>
</evidence>
<evidence type="ECO:0000256" key="8">
    <source>
        <dbReference type="ARBA" id="ARBA00023235"/>
    </source>
</evidence>
<dbReference type="Gene3D" id="3.40.50.720">
    <property type="entry name" value="NAD(P)-binding Rossmann-like Domain"/>
    <property type="match status" value="1"/>
</dbReference>
<comment type="subunit">
    <text evidence="10">Homodimer.</text>
</comment>
<proteinExistence type="inferred from homology"/>
<dbReference type="KEGG" id="sng:SNE_A09370"/>
<protein>
    <recommendedName>
        <fullName evidence="6 10">UDP-glucose 4-epimerase</fullName>
        <ecNumber evidence="5 10">5.1.3.2</ecNumber>
    </recommendedName>
</protein>
<dbReference type="EMBL" id="FR872582">
    <property type="protein sequence ID" value="CCB88814.1"/>
    <property type="molecule type" value="Genomic_DNA"/>
</dbReference>